<reference evidence="1 2" key="1">
    <citation type="submission" date="2016-11" db="EMBL/GenBank/DDBJ databases">
        <authorList>
            <person name="Jaros S."/>
            <person name="Januszkiewicz K."/>
            <person name="Wedrychowicz H."/>
        </authorList>
    </citation>
    <scope>NUCLEOTIDE SEQUENCE [LARGE SCALE GENOMIC DNA]</scope>
    <source>
        <strain evidence="1 2">DSM 25479</strain>
    </source>
</reference>
<evidence type="ECO:0000313" key="1">
    <source>
        <dbReference type="EMBL" id="SHI81591.1"/>
    </source>
</evidence>
<gene>
    <name evidence="1" type="ORF">SAMN05443429_10514</name>
</gene>
<dbReference type="RefSeq" id="WP_073179294.1">
    <property type="nucleotide sequence ID" value="NZ_FQYI01000005.1"/>
</dbReference>
<protein>
    <submittedName>
        <fullName evidence="1">Uncharacterized protein</fullName>
    </submittedName>
</protein>
<organism evidence="1 2">
    <name type="scientific">Cruoricaptor ignavus</name>
    <dbReference type="NCBI Taxonomy" id="1118202"/>
    <lineage>
        <taxon>Bacteria</taxon>
        <taxon>Pseudomonadati</taxon>
        <taxon>Bacteroidota</taxon>
        <taxon>Flavobacteriia</taxon>
        <taxon>Flavobacteriales</taxon>
        <taxon>Weeksellaceae</taxon>
        <taxon>Cruoricaptor</taxon>
    </lineage>
</organism>
<name>A0A1M6E828_9FLAO</name>
<proteinExistence type="predicted"/>
<sequence>MEENKTHGSLYQIMDILPKYTKLDEIYQNILKNKILHFEEQQQIVAFFNQFRNLENFEKAVLNFITSKDKEKQVQFFSILRKVIKKNIEKYNDHINSLDNIDTFEICWDRANSFDSKIKAQEKYTNNQYIELRDAKNSLESASWKGDEVRVRAFEEKVNKFSNLYKIEPGKLDELYREKEKLRQESLKFADNVFGKICELESSFLLVLNNYFFDEIRPNSEENSELKHGEYFDMQLISSIHKECNGMQFENLGVIDFYNILNLRPSNAKLIIRNREKERTYHLISKLYDCLQSDENKEWRTALLNQLGIKWETYNSKYKTVAVSSEEGNKKNKEFKDVIESIFNTIS</sequence>
<dbReference type="OrthoDB" id="1066058at2"/>
<accession>A0A1M6E828</accession>
<dbReference type="STRING" id="1118202.SAMN05443429_10514"/>
<keyword evidence="2" id="KW-1185">Reference proteome</keyword>
<dbReference type="AlphaFoldDB" id="A0A1M6E828"/>
<dbReference type="Proteomes" id="UP000184335">
    <property type="component" value="Unassembled WGS sequence"/>
</dbReference>
<evidence type="ECO:0000313" key="2">
    <source>
        <dbReference type="Proteomes" id="UP000184335"/>
    </source>
</evidence>
<dbReference type="EMBL" id="FQYI01000005">
    <property type="protein sequence ID" value="SHI81591.1"/>
    <property type="molecule type" value="Genomic_DNA"/>
</dbReference>